<dbReference type="Proteomes" id="UP000276178">
    <property type="component" value="Unassembled WGS sequence"/>
</dbReference>
<evidence type="ECO:0000313" key="5">
    <source>
        <dbReference type="Proteomes" id="UP000317180"/>
    </source>
</evidence>
<evidence type="ECO:0000313" key="3">
    <source>
        <dbReference type="EMBL" id="RNB53982.1"/>
    </source>
</evidence>
<dbReference type="OrthoDB" id="2437505at2"/>
<dbReference type="EMBL" id="RHHN01000044">
    <property type="protein sequence ID" value="RNB53982.1"/>
    <property type="molecule type" value="Genomic_DNA"/>
</dbReference>
<dbReference type="InterPro" id="IPR032250">
    <property type="entry name" value="DUF4825"/>
</dbReference>
<sequence length="183" mass="21309">MQNKLILLLALLGIGLFAVIQGWILPKKELAAEQYLADQQSPLTHDLQTILPYKNKYMGDVSNLNLFNHLPLKDLKRSYQLRSDEFAIEVHYEADELREDEKAIRQMLLYNSVAAFALIDNLQTIDYRFLDRTLTVTRSRIQQLFGDDLAALLTTEKWRANVQQKWQDARFLQEGVKALEEKQ</sequence>
<dbReference type="GeneID" id="82810036"/>
<dbReference type="AlphaFoldDB" id="A0A3M8AS13"/>
<reference evidence="3 4" key="1">
    <citation type="submission" date="2018-10" db="EMBL/GenBank/DDBJ databases">
        <title>Phylogenomics of Brevibacillus.</title>
        <authorList>
            <person name="Dunlap C."/>
        </authorList>
    </citation>
    <scope>NUCLEOTIDE SEQUENCE [LARGE SCALE GENOMIC DNA]</scope>
    <source>
        <strain evidence="3 4">NRRL NRS 1219</strain>
    </source>
</reference>
<dbReference type="Proteomes" id="UP000317180">
    <property type="component" value="Unassembled WGS sequence"/>
</dbReference>
<feature type="domain" description="DUF4825" evidence="1">
    <location>
        <begin position="51"/>
        <end position="131"/>
    </location>
</feature>
<accession>A0A3M8AS13</accession>
<dbReference type="Pfam" id="PF16107">
    <property type="entry name" value="DUF4825"/>
    <property type="match status" value="1"/>
</dbReference>
<evidence type="ECO:0000313" key="2">
    <source>
        <dbReference type="EMBL" id="GED28558.1"/>
    </source>
</evidence>
<dbReference type="EMBL" id="BJOD01000079">
    <property type="protein sequence ID" value="GED28558.1"/>
    <property type="molecule type" value="Genomic_DNA"/>
</dbReference>
<keyword evidence="5" id="KW-1185">Reference proteome</keyword>
<dbReference type="RefSeq" id="WP_122953075.1">
    <property type="nucleotide sequence ID" value="NZ_BJOD01000079.1"/>
</dbReference>
<reference evidence="2 5" key="2">
    <citation type="submission" date="2019-06" db="EMBL/GenBank/DDBJ databases">
        <title>Whole genome shotgun sequence of Brevibacillus agri NBRC 15538.</title>
        <authorList>
            <person name="Hosoyama A."/>
            <person name="Uohara A."/>
            <person name="Ohji S."/>
            <person name="Ichikawa N."/>
        </authorList>
    </citation>
    <scope>NUCLEOTIDE SEQUENCE [LARGE SCALE GENOMIC DNA]</scope>
    <source>
        <strain evidence="2 5">NBRC 15538</strain>
    </source>
</reference>
<name>A0A3M8AS13_9BACL</name>
<organism evidence="3 4">
    <name type="scientific">Brevibacillus agri</name>
    <dbReference type="NCBI Taxonomy" id="51101"/>
    <lineage>
        <taxon>Bacteria</taxon>
        <taxon>Bacillati</taxon>
        <taxon>Bacillota</taxon>
        <taxon>Bacilli</taxon>
        <taxon>Bacillales</taxon>
        <taxon>Paenibacillaceae</taxon>
        <taxon>Brevibacillus</taxon>
    </lineage>
</organism>
<gene>
    <name evidence="2" type="ORF">BAG01nite_46600</name>
    <name evidence="3" type="ORF">EB820_15300</name>
</gene>
<evidence type="ECO:0000313" key="4">
    <source>
        <dbReference type="Proteomes" id="UP000276178"/>
    </source>
</evidence>
<evidence type="ECO:0000259" key="1">
    <source>
        <dbReference type="Pfam" id="PF16107"/>
    </source>
</evidence>
<protein>
    <submittedName>
        <fullName evidence="3">DUF4825 domain-containing protein</fullName>
    </submittedName>
</protein>
<comment type="caution">
    <text evidence="3">The sequence shown here is derived from an EMBL/GenBank/DDBJ whole genome shotgun (WGS) entry which is preliminary data.</text>
</comment>
<proteinExistence type="predicted"/>